<name>A0A5R9IN82_9GAMM</name>
<reference evidence="3 4" key="1">
    <citation type="submission" date="2019-05" db="EMBL/GenBank/DDBJ databases">
        <title>Genome sequences of Thalassotalea litorea 1K03283.</title>
        <authorList>
            <person name="Zhang D."/>
        </authorList>
    </citation>
    <scope>NUCLEOTIDE SEQUENCE [LARGE SCALE GENOMIC DNA]</scope>
    <source>
        <strain evidence="3 4">MCCC 1K03283</strain>
    </source>
</reference>
<proteinExistence type="predicted"/>
<dbReference type="OrthoDB" id="9805070at2"/>
<dbReference type="InterPro" id="IPR050570">
    <property type="entry name" value="Cell_wall_metabolism_enzyme"/>
</dbReference>
<gene>
    <name evidence="3" type="ORF">FE810_04270</name>
</gene>
<feature type="transmembrane region" description="Helical" evidence="1">
    <location>
        <begin position="21"/>
        <end position="42"/>
    </location>
</feature>
<dbReference type="RefSeq" id="WP_138318797.1">
    <property type="nucleotide sequence ID" value="NZ_VCBC01000004.1"/>
</dbReference>
<dbReference type="PANTHER" id="PTHR21666">
    <property type="entry name" value="PEPTIDASE-RELATED"/>
    <property type="match status" value="1"/>
</dbReference>
<dbReference type="CDD" id="cd12797">
    <property type="entry name" value="M23_peptidase"/>
    <property type="match status" value="1"/>
</dbReference>
<evidence type="ECO:0000256" key="1">
    <source>
        <dbReference type="SAM" id="Phobius"/>
    </source>
</evidence>
<protein>
    <submittedName>
        <fullName evidence="3">M23 family metallopeptidase</fullName>
    </submittedName>
</protein>
<keyword evidence="4" id="KW-1185">Reference proteome</keyword>
<dbReference type="InterPro" id="IPR011055">
    <property type="entry name" value="Dup_hybrid_motif"/>
</dbReference>
<organism evidence="3 4">
    <name type="scientific">Thalassotalea litorea</name>
    <dbReference type="NCBI Taxonomy" id="2020715"/>
    <lineage>
        <taxon>Bacteria</taxon>
        <taxon>Pseudomonadati</taxon>
        <taxon>Pseudomonadota</taxon>
        <taxon>Gammaproteobacteria</taxon>
        <taxon>Alteromonadales</taxon>
        <taxon>Colwelliaceae</taxon>
        <taxon>Thalassotalea</taxon>
    </lineage>
</organism>
<dbReference type="GO" id="GO:0004222">
    <property type="term" value="F:metalloendopeptidase activity"/>
    <property type="evidence" value="ECO:0007669"/>
    <property type="project" value="TreeGrafter"/>
</dbReference>
<dbReference type="SUPFAM" id="SSF51261">
    <property type="entry name" value="Duplicated hybrid motif"/>
    <property type="match status" value="1"/>
</dbReference>
<comment type="caution">
    <text evidence="3">The sequence shown here is derived from an EMBL/GenBank/DDBJ whole genome shotgun (WGS) entry which is preliminary data.</text>
</comment>
<dbReference type="Gene3D" id="2.70.70.10">
    <property type="entry name" value="Glucose Permease (Domain IIA)"/>
    <property type="match status" value="1"/>
</dbReference>
<dbReference type="FunFam" id="2.70.70.10:FF:000006">
    <property type="entry name" value="M23 family peptidase"/>
    <property type="match status" value="1"/>
</dbReference>
<dbReference type="Proteomes" id="UP000307790">
    <property type="component" value="Unassembled WGS sequence"/>
</dbReference>
<keyword evidence="1" id="KW-0812">Transmembrane</keyword>
<keyword evidence="1" id="KW-1133">Transmembrane helix</keyword>
<evidence type="ECO:0000313" key="3">
    <source>
        <dbReference type="EMBL" id="TLU66732.1"/>
    </source>
</evidence>
<dbReference type="Pfam" id="PF01551">
    <property type="entry name" value="Peptidase_M23"/>
    <property type="match status" value="1"/>
</dbReference>
<sequence>MSLTVLYRGKNVRFSLRLTKARWVAILASFTLLSGLVIHWILKPVDVPVHLAAALVDAQNSPQSEINHDALQVTALTARLAELQSHVLRLNALAKRLAEDANIPEDEFNMSTAPSSGGPLQAEPFVSQNSLSELESDLGSLALNVEQQQNQFNLLESLALGHHIEDSSYLSGRPISSGWLSSYYGIRKDPFNGNPTMHKGVDFAGKENAEVIATGSGVVSWASERYGYGNLIEIDHGTGFKTRYGHNSALLVKVGDVVSKGQIIARMGSTGRSTGPHVHYEILRGNQQINPIKYVYRKPKT</sequence>
<dbReference type="PANTHER" id="PTHR21666:SF291">
    <property type="entry name" value="STAGE II SPORULATION PROTEIN Q"/>
    <property type="match status" value="1"/>
</dbReference>
<dbReference type="InterPro" id="IPR016047">
    <property type="entry name" value="M23ase_b-sheet_dom"/>
</dbReference>
<accession>A0A5R9IN82</accession>
<dbReference type="EMBL" id="VCBC01000004">
    <property type="protein sequence ID" value="TLU66732.1"/>
    <property type="molecule type" value="Genomic_DNA"/>
</dbReference>
<feature type="domain" description="M23ase beta-sheet core" evidence="2">
    <location>
        <begin position="197"/>
        <end position="291"/>
    </location>
</feature>
<keyword evidence="1" id="KW-0472">Membrane</keyword>
<dbReference type="AlphaFoldDB" id="A0A5R9IN82"/>
<evidence type="ECO:0000259" key="2">
    <source>
        <dbReference type="Pfam" id="PF01551"/>
    </source>
</evidence>
<evidence type="ECO:0000313" key="4">
    <source>
        <dbReference type="Proteomes" id="UP000307790"/>
    </source>
</evidence>